<feature type="region of interest" description="Disordered" evidence="1">
    <location>
        <begin position="129"/>
        <end position="154"/>
    </location>
</feature>
<proteinExistence type="predicted"/>
<feature type="compositionally biased region" description="Basic and acidic residues" evidence="1">
    <location>
        <begin position="145"/>
        <end position="154"/>
    </location>
</feature>
<organism evidence="3">
    <name type="scientific">bioreactor metagenome</name>
    <dbReference type="NCBI Taxonomy" id="1076179"/>
    <lineage>
        <taxon>unclassified sequences</taxon>
        <taxon>metagenomes</taxon>
        <taxon>ecological metagenomes</taxon>
    </lineage>
</organism>
<feature type="region of interest" description="Disordered" evidence="1">
    <location>
        <begin position="1"/>
        <end position="50"/>
    </location>
</feature>
<sequence length="154" mass="15634">MATATASAAPSPTAAPSKATATATPTTRATAGTSVASGSAANCPKSSGWLGTNAERVHQASCAAFPYVTTYGGSRAGDPGPHGTGHAVDIMVTGAQGSEIAAYMRANASKLGITEVIYQQKIWTTQRSSEGWRPMADRGSATANHMDHVHVTTS</sequence>
<gene>
    <name evidence="3" type="ORF">SDC9_65653</name>
</gene>
<comment type="caution">
    <text evidence="3">The sequence shown here is derived from an EMBL/GenBank/DDBJ whole genome shotgun (WGS) entry which is preliminary data.</text>
</comment>
<dbReference type="Pfam" id="PF26571">
    <property type="entry name" value="VldE"/>
    <property type="match status" value="1"/>
</dbReference>
<dbReference type="InterPro" id="IPR058593">
    <property type="entry name" value="ARB_07466-like_C"/>
</dbReference>
<evidence type="ECO:0000256" key="1">
    <source>
        <dbReference type="SAM" id="MobiDB-lite"/>
    </source>
</evidence>
<accession>A0A644XSV8</accession>
<evidence type="ECO:0000313" key="3">
    <source>
        <dbReference type="EMBL" id="MPM19235.1"/>
    </source>
</evidence>
<reference evidence="3" key="1">
    <citation type="submission" date="2019-08" db="EMBL/GenBank/DDBJ databases">
        <authorList>
            <person name="Kucharzyk K."/>
            <person name="Murdoch R.W."/>
            <person name="Higgins S."/>
            <person name="Loffler F."/>
        </authorList>
    </citation>
    <scope>NUCLEOTIDE SEQUENCE</scope>
</reference>
<name>A0A644XSV8_9ZZZZ</name>
<feature type="compositionally biased region" description="Low complexity" evidence="1">
    <location>
        <begin position="1"/>
        <end position="41"/>
    </location>
</feature>
<dbReference type="EMBL" id="VSSQ01003137">
    <property type="protein sequence ID" value="MPM19235.1"/>
    <property type="molecule type" value="Genomic_DNA"/>
</dbReference>
<dbReference type="AlphaFoldDB" id="A0A644XSV8"/>
<protein>
    <recommendedName>
        <fullName evidence="2">ARB-07466-like C-terminal domain-containing protein</fullName>
    </recommendedName>
</protein>
<feature type="domain" description="ARB-07466-like C-terminal" evidence="2">
    <location>
        <begin position="52"/>
        <end position="146"/>
    </location>
</feature>
<evidence type="ECO:0000259" key="2">
    <source>
        <dbReference type="Pfam" id="PF26571"/>
    </source>
</evidence>